<feature type="compositionally biased region" description="Polar residues" evidence="2">
    <location>
        <begin position="127"/>
        <end position="138"/>
    </location>
</feature>
<feature type="coiled-coil region" evidence="1">
    <location>
        <begin position="158"/>
        <end position="245"/>
    </location>
</feature>
<comment type="caution">
    <text evidence="3">The sequence shown here is derived from an EMBL/GenBank/DDBJ whole genome shotgun (WGS) entry which is preliminary data.</text>
</comment>
<evidence type="ECO:0000313" key="3">
    <source>
        <dbReference type="EMBL" id="CAD6501383.1"/>
    </source>
</evidence>
<dbReference type="Proteomes" id="UP000683417">
    <property type="component" value="Unassembled WGS sequence"/>
</dbReference>
<feature type="compositionally biased region" description="Polar residues" evidence="2">
    <location>
        <begin position="56"/>
        <end position="72"/>
    </location>
</feature>
<feature type="compositionally biased region" description="Polar residues" evidence="2">
    <location>
        <begin position="18"/>
        <end position="31"/>
    </location>
</feature>
<evidence type="ECO:0000256" key="1">
    <source>
        <dbReference type="SAM" id="Coils"/>
    </source>
</evidence>
<organism evidence="3 4">
    <name type="scientific">Blumeria graminis f. sp. triticale</name>
    <dbReference type="NCBI Taxonomy" id="1689686"/>
    <lineage>
        <taxon>Eukaryota</taxon>
        <taxon>Fungi</taxon>
        <taxon>Dikarya</taxon>
        <taxon>Ascomycota</taxon>
        <taxon>Pezizomycotina</taxon>
        <taxon>Leotiomycetes</taxon>
        <taxon>Erysiphales</taxon>
        <taxon>Erysiphaceae</taxon>
        <taxon>Blumeria</taxon>
    </lineage>
</organism>
<feature type="compositionally biased region" description="Basic and acidic residues" evidence="2">
    <location>
        <begin position="32"/>
        <end position="42"/>
    </location>
</feature>
<feature type="compositionally biased region" description="Basic residues" evidence="2">
    <location>
        <begin position="43"/>
        <end position="53"/>
    </location>
</feature>
<feature type="compositionally biased region" description="Low complexity" evidence="2">
    <location>
        <begin position="81"/>
        <end position="97"/>
    </location>
</feature>
<dbReference type="EMBL" id="CAJHIT010000005">
    <property type="protein sequence ID" value="CAD6501383.1"/>
    <property type="molecule type" value="Genomic_DNA"/>
</dbReference>
<keyword evidence="1" id="KW-0175">Coiled coil</keyword>
<dbReference type="AlphaFoldDB" id="A0A9W4GE96"/>
<evidence type="ECO:0000313" key="4">
    <source>
        <dbReference type="Proteomes" id="UP000683417"/>
    </source>
</evidence>
<feature type="region of interest" description="Disordered" evidence="2">
    <location>
        <begin position="259"/>
        <end position="282"/>
    </location>
</feature>
<feature type="region of interest" description="Disordered" evidence="2">
    <location>
        <begin position="1"/>
        <end position="144"/>
    </location>
</feature>
<reference evidence="3" key="1">
    <citation type="submission" date="2020-10" db="EMBL/GenBank/DDBJ databases">
        <authorList>
            <person name="Muller C M."/>
        </authorList>
    </citation>
    <scope>NUCLEOTIDE SEQUENCE</scope>
    <source>
        <strain evidence="3">THUN-12</strain>
    </source>
</reference>
<protein>
    <submittedName>
        <fullName evidence="3">BgTH12-01635</fullName>
    </submittedName>
</protein>
<sequence>MSLTRIPLNRVFRDQPRVRNSQIESPGSLESDSAKESTDIPTKKTRSSGKKPLRLAQTTNFGSSETQNNSIRSPDENKIYISSPNSTTSSSSITNSSDSHRKLKPRNRNTLTRPRSLRSIRSKSKDLLSSLTPKNNQRGLRPLSLPNMAARGTRTAKMLEYERQAEERLKEMEIMAEERNRMLEELMKIQKEQDRIAQEEYEMAQYYEAEALKHAEEIRIHREEVRRHQERIRDHEVKLRDHEATSEAFAKVIAMPARQGRDRQVSFQQSVGGRLGGKPNNG</sequence>
<gene>
    <name evidence="3" type="ORF">BGTH12_LOCUS2741</name>
</gene>
<name>A0A9W4GE96_BLUGR</name>
<proteinExistence type="predicted"/>
<accession>A0A9W4GE96</accession>
<evidence type="ECO:0000256" key="2">
    <source>
        <dbReference type="SAM" id="MobiDB-lite"/>
    </source>
</evidence>